<dbReference type="GO" id="GO:0032543">
    <property type="term" value="P:mitochondrial translation"/>
    <property type="evidence" value="ECO:0007669"/>
    <property type="project" value="UniProtKB-ARBA"/>
</dbReference>
<dbReference type="Gene3D" id="3.30.160.20">
    <property type="match status" value="1"/>
</dbReference>
<evidence type="ECO:0000256" key="1">
    <source>
        <dbReference type="ARBA" id="ARBA00010835"/>
    </source>
</evidence>
<dbReference type="OrthoDB" id="2019491at2759"/>
<name>A0A1B2JE87_PICPA</name>
<dbReference type="InterPro" id="IPR005139">
    <property type="entry name" value="PCRF"/>
</dbReference>
<feature type="domain" description="Prokaryotic-type class I peptide chain release factors" evidence="5">
    <location>
        <begin position="264"/>
        <end position="280"/>
    </location>
</feature>
<reference evidence="6 7" key="1">
    <citation type="submission" date="2016-02" db="EMBL/GenBank/DDBJ databases">
        <title>Comparative genomic and transcriptomic foundation for Pichia pastoris.</title>
        <authorList>
            <person name="Love K.R."/>
            <person name="Shah K.A."/>
            <person name="Whittaker C.A."/>
            <person name="Wu J."/>
            <person name="Bartlett M.C."/>
            <person name="Ma D."/>
            <person name="Leeson R.L."/>
            <person name="Priest M."/>
            <person name="Young S.K."/>
            <person name="Love J.C."/>
        </authorList>
    </citation>
    <scope>NUCLEOTIDE SEQUENCE [LARGE SCALE GENOMIC DNA]</scope>
    <source>
        <strain evidence="6 7">ATCC 28485</strain>
    </source>
</reference>
<evidence type="ECO:0000313" key="7">
    <source>
        <dbReference type="Proteomes" id="UP000094565"/>
    </source>
</evidence>
<dbReference type="Pfam" id="PF00472">
    <property type="entry name" value="RF-1"/>
    <property type="match status" value="1"/>
</dbReference>
<dbReference type="Gene3D" id="6.10.140.1950">
    <property type="match status" value="1"/>
</dbReference>
<dbReference type="PANTHER" id="PTHR43804">
    <property type="entry name" value="LD18447P"/>
    <property type="match status" value="1"/>
</dbReference>
<comment type="similarity">
    <text evidence="1">Belongs to the prokaryotic/mitochondrial release factor family.</text>
</comment>
<evidence type="ECO:0000256" key="2">
    <source>
        <dbReference type="ARBA" id="ARBA00022481"/>
    </source>
</evidence>
<dbReference type="Gene3D" id="3.30.70.1660">
    <property type="match status" value="1"/>
</dbReference>
<dbReference type="InterPro" id="IPR000352">
    <property type="entry name" value="Pep_chain_release_fac_I"/>
</dbReference>
<evidence type="ECO:0000256" key="4">
    <source>
        <dbReference type="ARBA" id="ARBA00067174"/>
    </source>
</evidence>
<gene>
    <name evidence="6" type="primary">MRF1</name>
    <name evidence="6" type="ORF">ATY40_BA7503433</name>
</gene>
<organism evidence="6 7">
    <name type="scientific">Komagataella pastoris</name>
    <name type="common">Yeast</name>
    <name type="synonym">Pichia pastoris</name>
    <dbReference type="NCBI Taxonomy" id="4922"/>
    <lineage>
        <taxon>Eukaryota</taxon>
        <taxon>Fungi</taxon>
        <taxon>Dikarya</taxon>
        <taxon>Ascomycota</taxon>
        <taxon>Saccharomycotina</taxon>
        <taxon>Pichiomycetes</taxon>
        <taxon>Pichiales</taxon>
        <taxon>Pichiaceae</taxon>
        <taxon>Komagataella</taxon>
    </lineage>
</organism>
<dbReference type="Proteomes" id="UP000094565">
    <property type="component" value="Chromosome 3"/>
</dbReference>
<dbReference type="InterPro" id="IPR050057">
    <property type="entry name" value="Prokaryotic/Mito_RF"/>
</dbReference>
<dbReference type="SUPFAM" id="SSF75620">
    <property type="entry name" value="Release factor"/>
    <property type="match status" value="1"/>
</dbReference>
<dbReference type="SMART" id="SM00937">
    <property type="entry name" value="PCRF"/>
    <property type="match status" value="1"/>
</dbReference>
<dbReference type="PANTHER" id="PTHR43804:SF7">
    <property type="entry name" value="LD18447P"/>
    <property type="match status" value="1"/>
</dbReference>
<keyword evidence="2" id="KW-0488">Methylation</keyword>
<evidence type="ECO:0000259" key="5">
    <source>
        <dbReference type="PROSITE" id="PS00745"/>
    </source>
</evidence>
<keyword evidence="3" id="KW-0648">Protein biosynthesis</keyword>
<proteinExistence type="inferred from homology"/>
<dbReference type="InterPro" id="IPR045853">
    <property type="entry name" value="Pep_chain_release_fac_I_sf"/>
</dbReference>
<accession>A0A1B2JE87</accession>
<evidence type="ECO:0000256" key="3">
    <source>
        <dbReference type="ARBA" id="ARBA00022917"/>
    </source>
</evidence>
<dbReference type="FunFam" id="3.30.160.20:FF:000004">
    <property type="entry name" value="Peptide chain release factor 1"/>
    <property type="match status" value="1"/>
</dbReference>
<dbReference type="GO" id="GO:0003747">
    <property type="term" value="F:translation release factor activity"/>
    <property type="evidence" value="ECO:0007669"/>
    <property type="project" value="InterPro"/>
</dbReference>
<dbReference type="PROSITE" id="PS00745">
    <property type="entry name" value="RF_PROK_I"/>
    <property type="match status" value="1"/>
</dbReference>
<dbReference type="AlphaFoldDB" id="A0A1B2JE87"/>
<keyword evidence="7" id="KW-1185">Reference proteome</keyword>
<dbReference type="Pfam" id="PF03462">
    <property type="entry name" value="PCRF"/>
    <property type="match status" value="1"/>
</dbReference>
<sequence length="403" mass="45614">MLGRCLIRNSRYLVRGKSLLTHCRTLSDKSGVVTEPISPTLLKKASSLNSQLKDLESKFSSSDEFSYQDSKKYSLLISTVETYNEFLRETENVEELLKMLHEDPSLKEEIESELTQAAPKLKRLTSKLKTKLLPPHEFAEKPCILELRPGIGGSEANLFTEDLLSMYEKYAQHHRWSYEIISRNPHPSGNGLVDATIVINEPGSYNRLRFEAGVHRVQRVPATESKGRTHTSTAAVVVLPKIEEDDTSLNRTFLPDDIRIDVMRASGSGGQHVNTTESAVRVTHIPSGIVVLIQDERSQHKNKAKALTILKARLAEKERVEKEKRELAERKGQVSSTDRSDKIRTYNFSQNRITDHRCGYSLHNVEGCLNGYKLDDIIDTLLDKETEEKSDELVKQLETKEGV</sequence>
<dbReference type="EMBL" id="CP014586">
    <property type="protein sequence ID" value="ANZ76293.1"/>
    <property type="molecule type" value="Genomic_DNA"/>
</dbReference>
<evidence type="ECO:0000313" key="6">
    <source>
        <dbReference type="EMBL" id="ANZ76293.1"/>
    </source>
</evidence>
<protein>
    <recommendedName>
        <fullName evidence="4">Peptide chain release factor 1, mitochondrial</fullName>
    </recommendedName>
</protein>
<dbReference type="GO" id="GO:0005739">
    <property type="term" value="C:mitochondrion"/>
    <property type="evidence" value="ECO:0007669"/>
    <property type="project" value="UniProtKB-ARBA"/>
</dbReference>